<proteinExistence type="predicted"/>
<gene>
    <name evidence="1" type="ORF">ACFQ3W_11440</name>
</gene>
<organism evidence="1 2">
    <name type="scientific">Paenibacillus puldeungensis</name>
    <dbReference type="NCBI Taxonomy" id="696536"/>
    <lineage>
        <taxon>Bacteria</taxon>
        <taxon>Bacillati</taxon>
        <taxon>Bacillota</taxon>
        <taxon>Bacilli</taxon>
        <taxon>Bacillales</taxon>
        <taxon>Paenibacillaceae</taxon>
        <taxon>Paenibacillus</taxon>
    </lineage>
</organism>
<evidence type="ECO:0000313" key="1">
    <source>
        <dbReference type="EMBL" id="MFD1176909.1"/>
    </source>
</evidence>
<protein>
    <submittedName>
        <fullName evidence="1">Uncharacterized protein</fullName>
    </submittedName>
</protein>
<reference evidence="2" key="1">
    <citation type="journal article" date="2019" name="Int. J. Syst. Evol. Microbiol.">
        <title>The Global Catalogue of Microorganisms (GCM) 10K type strain sequencing project: providing services to taxonomists for standard genome sequencing and annotation.</title>
        <authorList>
            <consortium name="The Broad Institute Genomics Platform"/>
            <consortium name="The Broad Institute Genome Sequencing Center for Infectious Disease"/>
            <person name="Wu L."/>
            <person name="Ma J."/>
        </authorList>
    </citation>
    <scope>NUCLEOTIDE SEQUENCE [LARGE SCALE GENOMIC DNA]</scope>
    <source>
        <strain evidence="2">CCUG 59189</strain>
    </source>
</reference>
<dbReference type="Proteomes" id="UP001597262">
    <property type="component" value="Unassembled WGS sequence"/>
</dbReference>
<evidence type="ECO:0000313" key="2">
    <source>
        <dbReference type="Proteomes" id="UP001597262"/>
    </source>
</evidence>
<sequence>MISANARNAIRAKLLESVPDLKEVYASLPPAEASTVKPFAVLAGSEDSGGSPWKGLRENVKVELYVSRSATGELDRLAKIMTDALDKGLLKPDGGEAWVSLYLGTSGQADAIDEARDAIKRELQFALLSPQPLTEPVQITSDPWLTALGAWSKSLLGPEWSAYSGAWPESGATPAVLWRITGIDVRTVGSAAYEVQKKMSAFFRAGDADREHAAILKLLEGMGRSVKIPLDATKRQFLRVSEPKMSLQADVLASAPSPQGPLTVTLIRRTMRPAEEAPLMKTIQYQSKMR</sequence>
<keyword evidence="2" id="KW-1185">Reference proteome</keyword>
<dbReference type="EMBL" id="JBHTLM010000007">
    <property type="protein sequence ID" value="MFD1176909.1"/>
    <property type="molecule type" value="Genomic_DNA"/>
</dbReference>
<dbReference type="RefSeq" id="WP_379319359.1">
    <property type="nucleotide sequence ID" value="NZ_JBHTLM010000007.1"/>
</dbReference>
<accession>A0ABW3RXI0</accession>
<name>A0ABW3RXI0_9BACL</name>
<comment type="caution">
    <text evidence="1">The sequence shown here is derived from an EMBL/GenBank/DDBJ whole genome shotgun (WGS) entry which is preliminary data.</text>
</comment>